<reference evidence="2 3" key="1">
    <citation type="submission" date="2015-10" db="EMBL/GenBank/DDBJ databases">
        <title>Draft genome sequence of Novosphingobium fuchskuhlense DSM 25065 isolated from a surface water sample of the southwest basin of Lake Grosse Fuchskuhle.</title>
        <authorList>
            <person name="Ruckert C."/>
            <person name="Winkler A."/>
            <person name="Glaeser J."/>
            <person name="Grossart H.-P."/>
            <person name="Kalinowski J."/>
            <person name="Glaeser S."/>
        </authorList>
    </citation>
    <scope>NUCLEOTIDE SEQUENCE [LARGE SCALE GENOMIC DNA]</scope>
    <source>
        <strain evidence="2 3">FNE08-7</strain>
    </source>
</reference>
<proteinExistence type="predicted"/>
<evidence type="ECO:0000256" key="1">
    <source>
        <dbReference type="SAM" id="SignalP"/>
    </source>
</evidence>
<comment type="caution">
    <text evidence="2">The sequence shown here is derived from an EMBL/GenBank/DDBJ whole genome shotgun (WGS) entry which is preliminary data.</text>
</comment>
<keyword evidence="1" id="KW-0732">Signal</keyword>
<feature type="signal peptide" evidence="1">
    <location>
        <begin position="1"/>
        <end position="17"/>
    </location>
</feature>
<evidence type="ECO:0000313" key="3">
    <source>
        <dbReference type="Proteomes" id="UP000058012"/>
    </source>
</evidence>
<keyword evidence="3" id="KW-1185">Reference proteome</keyword>
<accession>A0A117UTU3</accession>
<dbReference type="Proteomes" id="UP000058012">
    <property type="component" value="Unassembled WGS sequence"/>
</dbReference>
<dbReference type="AlphaFoldDB" id="A0A117UTU3"/>
<evidence type="ECO:0000313" key="2">
    <source>
        <dbReference type="EMBL" id="KUR70734.1"/>
    </source>
</evidence>
<gene>
    <name evidence="2" type="ORF">AQZ52_12875</name>
</gene>
<dbReference type="EMBL" id="LLZS01000008">
    <property type="protein sequence ID" value="KUR70734.1"/>
    <property type="molecule type" value="Genomic_DNA"/>
</dbReference>
<dbReference type="RefSeq" id="WP_067911366.1">
    <property type="nucleotide sequence ID" value="NZ_KQ954245.1"/>
</dbReference>
<sequence length="86" mass="8919">MRILLVLLALLSGLSLADVSASAARAEVVGAASGAILASQHKDEASVSRAAVKQPEARLRPVLAKRLALAVPVPKISISISDRPRE</sequence>
<dbReference type="STRING" id="1117702.AQZ52_12875"/>
<protein>
    <submittedName>
        <fullName evidence="2">Uncharacterized protein</fullName>
    </submittedName>
</protein>
<organism evidence="2 3">
    <name type="scientific">Novosphingobium fuchskuhlense</name>
    <dbReference type="NCBI Taxonomy" id="1117702"/>
    <lineage>
        <taxon>Bacteria</taxon>
        <taxon>Pseudomonadati</taxon>
        <taxon>Pseudomonadota</taxon>
        <taxon>Alphaproteobacteria</taxon>
        <taxon>Sphingomonadales</taxon>
        <taxon>Sphingomonadaceae</taxon>
        <taxon>Novosphingobium</taxon>
    </lineage>
</organism>
<feature type="chain" id="PRO_5007156932" evidence="1">
    <location>
        <begin position="18"/>
        <end position="86"/>
    </location>
</feature>
<name>A0A117UTU3_9SPHN</name>